<dbReference type="Pfam" id="PF13489">
    <property type="entry name" value="Methyltransf_23"/>
    <property type="match status" value="1"/>
</dbReference>
<proteinExistence type="predicted"/>
<organism evidence="2 3">
    <name type="scientific">Schizopora paradoxa</name>
    <dbReference type="NCBI Taxonomy" id="27342"/>
    <lineage>
        <taxon>Eukaryota</taxon>
        <taxon>Fungi</taxon>
        <taxon>Dikarya</taxon>
        <taxon>Basidiomycota</taxon>
        <taxon>Agaricomycotina</taxon>
        <taxon>Agaricomycetes</taxon>
        <taxon>Hymenochaetales</taxon>
        <taxon>Schizoporaceae</taxon>
        <taxon>Schizopora</taxon>
    </lineage>
</organism>
<keyword evidence="2" id="KW-0808">Transferase</keyword>
<reference evidence="2 3" key="1">
    <citation type="submission" date="2015-04" db="EMBL/GenBank/DDBJ databases">
        <title>Complete genome sequence of Schizopora paradoxa KUC8140, a cosmopolitan wood degrader in East Asia.</title>
        <authorList>
            <consortium name="DOE Joint Genome Institute"/>
            <person name="Min B."/>
            <person name="Park H."/>
            <person name="Jang Y."/>
            <person name="Kim J.-J."/>
            <person name="Kim K.H."/>
            <person name="Pangilinan J."/>
            <person name="Lipzen A."/>
            <person name="Riley R."/>
            <person name="Grigoriev I.V."/>
            <person name="Spatafora J.W."/>
            <person name="Choi I.-G."/>
        </authorList>
    </citation>
    <scope>NUCLEOTIDE SEQUENCE [LARGE SCALE GENOMIC DNA]</scope>
    <source>
        <strain evidence="2 3">KUC8140</strain>
    </source>
</reference>
<dbReference type="InParanoid" id="A0A0H2RP55"/>
<evidence type="ECO:0000256" key="1">
    <source>
        <dbReference type="SAM" id="Coils"/>
    </source>
</evidence>
<keyword evidence="3" id="KW-1185">Reference proteome</keyword>
<name>A0A0H2RP55_9AGAM</name>
<dbReference type="GO" id="GO:0008168">
    <property type="term" value="F:methyltransferase activity"/>
    <property type="evidence" value="ECO:0007669"/>
    <property type="project" value="UniProtKB-KW"/>
</dbReference>
<evidence type="ECO:0000313" key="3">
    <source>
        <dbReference type="Proteomes" id="UP000053477"/>
    </source>
</evidence>
<dbReference type="FunCoup" id="A0A0H2RP55">
    <property type="interactions" value="3"/>
</dbReference>
<dbReference type="AlphaFoldDB" id="A0A0H2RP55"/>
<dbReference type="InterPro" id="IPR029063">
    <property type="entry name" value="SAM-dependent_MTases_sf"/>
</dbReference>
<dbReference type="PANTHER" id="PTHR43591">
    <property type="entry name" value="METHYLTRANSFERASE"/>
    <property type="match status" value="1"/>
</dbReference>
<protein>
    <submittedName>
        <fullName evidence="2">S-adenosyl-L-methionine-dependent methyltransferase</fullName>
    </submittedName>
</protein>
<dbReference type="GO" id="GO:0032259">
    <property type="term" value="P:methylation"/>
    <property type="evidence" value="ECO:0007669"/>
    <property type="project" value="UniProtKB-KW"/>
</dbReference>
<feature type="coiled-coil region" evidence="1">
    <location>
        <begin position="238"/>
        <end position="265"/>
    </location>
</feature>
<dbReference type="EMBL" id="KQ086195">
    <property type="protein sequence ID" value="KLO06581.1"/>
    <property type="molecule type" value="Genomic_DNA"/>
</dbReference>
<dbReference type="STRING" id="27342.A0A0H2RP55"/>
<sequence>MTNDVPLSGDKYVLPRNESEFERLNLQHKYIAKVVFDGKLVFDKSIKFDDKCCVLDSGTGTGIWAIELANGVPDFVEIHACDVSKANFTPDPPNNVHFSVASVTSLPPGWSNKFDFINQRFLLGSLLADDWHQALSEIYKVLKPGGAVQLVEFDARSPAPETPVHAQVRDAVWRVFDALGLKYDVAVHLSEMLETAGFVSVVEEIRRLPLGKTWGEIGVQGTISLGGSLRNVCGVMVKAGAVSSKEEYENLMDKLEEEWDIHGNNYPCYIVCARKPL</sequence>
<dbReference type="Gene3D" id="3.40.50.150">
    <property type="entry name" value="Vaccinia Virus protein VP39"/>
    <property type="match status" value="1"/>
</dbReference>
<dbReference type="PANTHER" id="PTHR43591:SF24">
    <property type="entry name" value="2-METHOXY-6-POLYPRENYL-1,4-BENZOQUINOL METHYLASE, MITOCHONDRIAL"/>
    <property type="match status" value="1"/>
</dbReference>
<accession>A0A0H2RP55</accession>
<dbReference type="Proteomes" id="UP000053477">
    <property type="component" value="Unassembled WGS sequence"/>
</dbReference>
<evidence type="ECO:0000313" key="2">
    <source>
        <dbReference type="EMBL" id="KLO06581.1"/>
    </source>
</evidence>
<keyword evidence="2" id="KW-0489">Methyltransferase</keyword>
<dbReference type="SUPFAM" id="SSF53335">
    <property type="entry name" value="S-adenosyl-L-methionine-dependent methyltransferases"/>
    <property type="match status" value="1"/>
</dbReference>
<dbReference type="OrthoDB" id="184880at2759"/>
<gene>
    <name evidence="2" type="ORF">SCHPADRAFT_686094</name>
</gene>
<dbReference type="CDD" id="cd02440">
    <property type="entry name" value="AdoMet_MTases"/>
    <property type="match status" value="1"/>
</dbReference>
<keyword evidence="1" id="KW-0175">Coiled coil</keyword>